<dbReference type="SMART" id="SM00320">
    <property type="entry name" value="WD40"/>
    <property type="match status" value="1"/>
</dbReference>
<keyword evidence="2" id="KW-0812">Transmembrane</keyword>
<evidence type="ECO:0000313" key="5">
    <source>
        <dbReference type="Proteomes" id="UP000182190"/>
    </source>
</evidence>
<reference evidence="4" key="1">
    <citation type="submission" date="2019-10" db="EMBL/GenBank/DDBJ databases">
        <authorList>
            <consortium name="Genoscope - CEA"/>
            <person name="William W."/>
        </authorList>
    </citation>
    <scope>NUCLEOTIDE SEQUENCE [LARGE SCALE GENOMIC DNA]</scope>
    <source>
        <strain evidence="4">BBR_PRJEB10994</strain>
    </source>
</reference>
<evidence type="ECO:0000256" key="1">
    <source>
        <dbReference type="PROSITE-ProRule" id="PRU00221"/>
    </source>
</evidence>
<name>A0A7Z9BEQ6_9CYAN</name>
<gene>
    <name evidence="4" type="ORF">PL9631_1020008</name>
</gene>
<dbReference type="SUPFAM" id="SSF50978">
    <property type="entry name" value="WD40 repeat-like"/>
    <property type="match status" value="1"/>
</dbReference>
<organism evidence="4 5">
    <name type="scientific">Planktothrix paucivesiculata PCC 9631</name>
    <dbReference type="NCBI Taxonomy" id="671071"/>
    <lineage>
        <taxon>Bacteria</taxon>
        <taxon>Bacillati</taxon>
        <taxon>Cyanobacteriota</taxon>
        <taxon>Cyanophyceae</taxon>
        <taxon>Oscillatoriophycideae</taxon>
        <taxon>Oscillatoriales</taxon>
        <taxon>Microcoleaceae</taxon>
        <taxon>Planktothrix</taxon>
    </lineage>
</organism>
<dbReference type="Proteomes" id="UP000182190">
    <property type="component" value="Unassembled WGS sequence"/>
</dbReference>
<dbReference type="PROSITE" id="PS50082">
    <property type="entry name" value="WD_REPEATS_2"/>
    <property type="match status" value="1"/>
</dbReference>
<dbReference type="Gene3D" id="2.130.10.10">
    <property type="entry name" value="YVTN repeat-like/Quinoprotein amine dehydrogenase"/>
    <property type="match status" value="1"/>
</dbReference>
<protein>
    <recommendedName>
        <fullName evidence="3">NACHT domain-containing protein</fullName>
    </recommendedName>
</protein>
<dbReference type="Gene3D" id="3.40.50.300">
    <property type="entry name" value="P-loop containing nucleotide triphosphate hydrolases"/>
    <property type="match status" value="1"/>
</dbReference>
<feature type="domain" description="NACHT" evidence="3">
    <location>
        <begin position="204"/>
        <end position="293"/>
    </location>
</feature>
<feature type="transmembrane region" description="Helical" evidence="2">
    <location>
        <begin position="503"/>
        <end position="522"/>
    </location>
</feature>
<dbReference type="PROSITE" id="PS50294">
    <property type="entry name" value="WD_REPEATS_REGION"/>
    <property type="match status" value="1"/>
</dbReference>
<sequence length="659" mass="74078">MANAIAFFLDYFNIDTNIFLGLTIASVILIGFLSSQSTNSFSPAETNSPHWLVGFVPIIGSVVLFCLLKSSLLPTNLIQYVGLAFLFLFVAGTILPVLIVCLDVWRGNKSPAPVNGGKDSRQVLLNVMKTEVAKRLQDNLHYQTKIDLLTEDQPELVNRPQNLKPLKPKNKPKWNILSLFGKTQTEVPETEKVINIFNRSDIAGRLLILGDPGSGKTTTLLELAKDLLAKTQEPNNQIIPFIFELSSWKDDKLSIADWLAADLNSRFKIPESETKNWIKTGQLLPLLDGLDELGLTQQTQCITKIDQCLQEHPDLQVAVCCRVQEYQTGEVNFEKLRWAISIQPLTDAQIKNYLQELNRADLWQSIQTDPEGLLKLAKIPLLLHLIPVAYPEGYLQPNLGRQRHNQQYLEDSRNQLLAAYIDRQLEKNHSRYSAKDTKRWLQWLARQLRERNQAEFLLEKMQPDLLGSSKYKLIYRLMVGLILGLILGLKVGLIFGLIFSLILGLKVGLMVGLIFGLISGLSNSEIEPAETNNTIAWSLPLISGFGLALVFSIFLGGDMAVIEHYTLRFVLWCSGATPLNYVDFLSYAAERPLIQQVGGRYRFIHDLLREYLAGVQPWRCTCTLTGHADIVWDVALSPDGKTIASASNDNTVKLWRLSA</sequence>
<dbReference type="InterPro" id="IPR036322">
    <property type="entry name" value="WD40_repeat_dom_sf"/>
</dbReference>
<dbReference type="Pfam" id="PF05729">
    <property type="entry name" value="NACHT"/>
    <property type="match status" value="1"/>
</dbReference>
<feature type="transmembrane region" description="Helical" evidence="2">
    <location>
        <begin position="12"/>
        <end position="31"/>
    </location>
</feature>
<dbReference type="AlphaFoldDB" id="A0A7Z9BEQ6"/>
<evidence type="ECO:0000256" key="2">
    <source>
        <dbReference type="SAM" id="Phobius"/>
    </source>
</evidence>
<dbReference type="InterPro" id="IPR001680">
    <property type="entry name" value="WD40_rpt"/>
</dbReference>
<proteinExistence type="predicted"/>
<dbReference type="EMBL" id="CZCS02000005">
    <property type="protein sequence ID" value="VXD10912.1"/>
    <property type="molecule type" value="Genomic_DNA"/>
</dbReference>
<dbReference type="Pfam" id="PF00400">
    <property type="entry name" value="WD40"/>
    <property type="match status" value="1"/>
</dbReference>
<feature type="transmembrane region" description="Helical" evidence="2">
    <location>
        <begin position="473"/>
        <end position="496"/>
    </location>
</feature>
<dbReference type="InterPro" id="IPR015943">
    <property type="entry name" value="WD40/YVTN_repeat-like_dom_sf"/>
</dbReference>
<dbReference type="InterPro" id="IPR027417">
    <property type="entry name" value="P-loop_NTPase"/>
</dbReference>
<feature type="repeat" description="WD" evidence="1">
    <location>
        <begin position="624"/>
        <end position="659"/>
    </location>
</feature>
<dbReference type="InterPro" id="IPR007111">
    <property type="entry name" value="NACHT_NTPase"/>
</dbReference>
<evidence type="ECO:0000259" key="3">
    <source>
        <dbReference type="PROSITE" id="PS50837"/>
    </source>
</evidence>
<feature type="transmembrane region" description="Helical" evidence="2">
    <location>
        <begin position="51"/>
        <end position="68"/>
    </location>
</feature>
<feature type="transmembrane region" description="Helical" evidence="2">
    <location>
        <begin position="534"/>
        <end position="555"/>
    </location>
</feature>
<feature type="transmembrane region" description="Helical" evidence="2">
    <location>
        <begin position="80"/>
        <end position="105"/>
    </location>
</feature>
<keyword evidence="2" id="KW-1133">Transmembrane helix</keyword>
<comment type="caution">
    <text evidence="4">The sequence shown here is derived from an EMBL/GenBank/DDBJ whole genome shotgun (WGS) entry which is preliminary data.</text>
</comment>
<dbReference type="SUPFAM" id="SSF52540">
    <property type="entry name" value="P-loop containing nucleoside triphosphate hydrolases"/>
    <property type="match status" value="2"/>
</dbReference>
<accession>A0A7Z9BEQ6</accession>
<keyword evidence="1" id="KW-0853">WD repeat</keyword>
<evidence type="ECO:0000313" key="4">
    <source>
        <dbReference type="EMBL" id="VXD10912.1"/>
    </source>
</evidence>
<dbReference type="PROSITE" id="PS50837">
    <property type="entry name" value="NACHT"/>
    <property type="match status" value="1"/>
</dbReference>
<keyword evidence="2" id="KW-0472">Membrane</keyword>
<keyword evidence="5" id="KW-1185">Reference proteome</keyword>